<dbReference type="RefSeq" id="WP_163894095.1">
    <property type="nucleotide sequence ID" value="NZ_BLLB01000002.1"/>
</dbReference>
<feature type="transmembrane region" description="Helical" evidence="2">
    <location>
        <begin position="42"/>
        <end position="65"/>
    </location>
</feature>
<feature type="compositionally biased region" description="Pro residues" evidence="1">
    <location>
        <begin position="1"/>
        <end position="33"/>
    </location>
</feature>
<evidence type="ECO:0000313" key="3">
    <source>
        <dbReference type="EMBL" id="GFH04821.1"/>
    </source>
</evidence>
<evidence type="ECO:0000256" key="2">
    <source>
        <dbReference type="SAM" id="Phobius"/>
    </source>
</evidence>
<name>A0A7I9ZUS8_9MYCO</name>
<keyword evidence="2" id="KW-0812">Transmembrane</keyword>
<evidence type="ECO:0000256" key="1">
    <source>
        <dbReference type="SAM" id="MobiDB-lite"/>
    </source>
</evidence>
<keyword evidence="4" id="KW-1185">Reference proteome</keyword>
<evidence type="ECO:0008006" key="5">
    <source>
        <dbReference type="Google" id="ProtNLM"/>
    </source>
</evidence>
<organism evidence="3 4">
    <name type="scientific">Mycolicibacterium hippocampi</name>
    <dbReference type="NCBI Taxonomy" id="659824"/>
    <lineage>
        <taxon>Bacteria</taxon>
        <taxon>Bacillati</taxon>
        <taxon>Actinomycetota</taxon>
        <taxon>Actinomycetes</taxon>
        <taxon>Mycobacteriales</taxon>
        <taxon>Mycobacteriaceae</taxon>
        <taxon>Mycolicibacterium</taxon>
    </lineage>
</organism>
<reference evidence="3 4" key="1">
    <citation type="journal article" date="2019" name="Emerg. Microbes Infect.">
        <title>Comprehensive subspecies identification of 175 nontuberculous mycobacteria species based on 7547 genomic profiles.</title>
        <authorList>
            <person name="Matsumoto Y."/>
            <person name="Kinjo T."/>
            <person name="Motooka D."/>
            <person name="Nabeya D."/>
            <person name="Jung N."/>
            <person name="Uechi K."/>
            <person name="Horii T."/>
            <person name="Iida T."/>
            <person name="Fujita J."/>
            <person name="Nakamura S."/>
        </authorList>
    </citation>
    <scope>NUCLEOTIDE SEQUENCE [LARGE SCALE GENOMIC DNA]</scope>
    <source>
        <strain evidence="3 4">JCM 30996</strain>
    </source>
</reference>
<keyword evidence="2" id="KW-0472">Membrane</keyword>
<dbReference type="AlphaFoldDB" id="A0A7I9ZUS8"/>
<proteinExistence type="predicted"/>
<accession>A0A7I9ZUS8</accession>
<evidence type="ECO:0000313" key="4">
    <source>
        <dbReference type="Proteomes" id="UP000465304"/>
    </source>
</evidence>
<comment type="caution">
    <text evidence="3">The sequence shown here is derived from an EMBL/GenBank/DDBJ whole genome shotgun (WGS) entry which is preliminary data.</text>
</comment>
<feature type="region of interest" description="Disordered" evidence="1">
    <location>
        <begin position="72"/>
        <end position="107"/>
    </location>
</feature>
<dbReference type="EMBL" id="BLLB01000002">
    <property type="protein sequence ID" value="GFH04821.1"/>
    <property type="molecule type" value="Genomic_DNA"/>
</dbReference>
<gene>
    <name evidence="3" type="ORF">MHIP_53040</name>
</gene>
<protein>
    <recommendedName>
        <fullName evidence="5">Serine/threonine protein kinase</fullName>
    </recommendedName>
</protein>
<sequence length="244" mass="25054">MTYPPPPPPGPPPGWTPPPGPPPPGWAAPPGPPTGGGGNTPLILLLSAVVVMVVALGGVAVWWLLQPDDSTAGPVAARTSTPPQTTGSPEPTRRPRTTTAPPPSESPNAQLMALLSAGHDSSNCEPISPPAGTSIATVDCGQATSPGGPVSTRYSLFADQTALDDAFNEAVLMNAEILECPGSGVDSPTTWNYTETPDQIAGQIACGTYNDRADVVWTNDAGLLLADAQGPDLGELHNWWLQYG</sequence>
<dbReference type="PRINTS" id="PR01217">
    <property type="entry name" value="PRICHEXTENSN"/>
</dbReference>
<dbReference type="Proteomes" id="UP000465304">
    <property type="component" value="Unassembled WGS sequence"/>
</dbReference>
<feature type="region of interest" description="Disordered" evidence="1">
    <location>
        <begin position="1"/>
        <end position="34"/>
    </location>
</feature>
<keyword evidence="2" id="KW-1133">Transmembrane helix</keyword>